<proteinExistence type="predicted"/>
<accession>A0A699QR15</accession>
<comment type="caution">
    <text evidence="1">The sequence shown here is derived from an EMBL/GenBank/DDBJ whole genome shotgun (WGS) entry which is preliminary data.</text>
</comment>
<name>A0A699QR15_TANCI</name>
<dbReference type="EMBL" id="BKCJ011031184">
    <property type="protein sequence ID" value="GFC70938.1"/>
    <property type="molecule type" value="Genomic_DNA"/>
</dbReference>
<feature type="non-terminal residue" evidence="1">
    <location>
        <position position="126"/>
    </location>
</feature>
<dbReference type="AlphaFoldDB" id="A0A699QR15"/>
<reference evidence="1" key="1">
    <citation type="journal article" date="2019" name="Sci. Rep.">
        <title>Draft genome of Tanacetum cinerariifolium, the natural source of mosquito coil.</title>
        <authorList>
            <person name="Yamashiro T."/>
            <person name="Shiraishi A."/>
            <person name="Satake H."/>
            <person name="Nakayama K."/>
        </authorList>
    </citation>
    <scope>NUCLEOTIDE SEQUENCE</scope>
</reference>
<protein>
    <submittedName>
        <fullName evidence="1">Uncharacterized protein</fullName>
    </submittedName>
</protein>
<sequence>MQPAAASSARPAKIKPACFLIIWGKHKAPAALAAGALLYGFHSSRFAQQVAGCKDGVGQFGFLGTYLANVMEQTGAAGVLHIETKLSGHSGAEIGYFAAMLQQILAVRRAEPHAADHPNQLGMQAV</sequence>
<organism evidence="1">
    <name type="scientific">Tanacetum cinerariifolium</name>
    <name type="common">Dalmatian daisy</name>
    <name type="synonym">Chrysanthemum cinerariifolium</name>
    <dbReference type="NCBI Taxonomy" id="118510"/>
    <lineage>
        <taxon>Eukaryota</taxon>
        <taxon>Viridiplantae</taxon>
        <taxon>Streptophyta</taxon>
        <taxon>Embryophyta</taxon>
        <taxon>Tracheophyta</taxon>
        <taxon>Spermatophyta</taxon>
        <taxon>Magnoliopsida</taxon>
        <taxon>eudicotyledons</taxon>
        <taxon>Gunneridae</taxon>
        <taxon>Pentapetalae</taxon>
        <taxon>asterids</taxon>
        <taxon>campanulids</taxon>
        <taxon>Asterales</taxon>
        <taxon>Asteraceae</taxon>
        <taxon>Asteroideae</taxon>
        <taxon>Anthemideae</taxon>
        <taxon>Anthemidinae</taxon>
        <taxon>Tanacetum</taxon>
    </lineage>
</organism>
<evidence type="ECO:0000313" key="1">
    <source>
        <dbReference type="EMBL" id="GFC70938.1"/>
    </source>
</evidence>
<gene>
    <name evidence="1" type="ORF">Tci_842908</name>
</gene>